<evidence type="ECO:0000313" key="3">
    <source>
        <dbReference type="Proteomes" id="UP001178507"/>
    </source>
</evidence>
<protein>
    <submittedName>
        <fullName evidence="2">Uncharacterized protein</fullName>
    </submittedName>
</protein>
<evidence type="ECO:0000313" key="2">
    <source>
        <dbReference type="EMBL" id="CAJ1390512.1"/>
    </source>
</evidence>
<accession>A0AA36IMG0</accession>
<gene>
    <name evidence="2" type="ORF">EVOR1521_LOCUS15910</name>
</gene>
<comment type="caution">
    <text evidence="2">The sequence shown here is derived from an EMBL/GenBank/DDBJ whole genome shotgun (WGS) entry which is preliminary data.</text>
</comment>
<reference evidence="2" key="1">
    <citation type="submission" date="2023-08" db="EMBL/GenBank/DDBJ databases">
        <authorList>
            <person name="Chen Y."/>
            <person name="Shah S."/>
            <person name="Dougan E. K."/>
            <person name="Thang M."/>
            <person name="Chan C."/>
        </authorList>
    </citation>
    <scope>NUCLEOTIDE SEQUENCE</scope>
</reference>
<organism evidence="2 3">
    <name type="scientific">Effrenium voratum</name>
    <dbReference type="NCBI Taxonomy" id="2562239"/>
    <lineage>
        <taxon>Eukaryota</taxon>
        <taxon>Sar</taxon>
        <taxon>Alveolata</taxon>
        <taxon>Dinophyceae</taxon>
        <taxon>Suessiales</taxon>
        <taxon>Symbiodiniaceae</taxon>
        <taxon>Effrenium</taxon>
    </lineage>
</organism>
<feature type="compositionally biased region" description="Polar residues" evidence="1">
    <location>
        <begin position="302"/>
        <end position="318"/>
    </location>
</feature>
<feature type="region of interest" description="Disordered" evidence="1">
    <location>
        <begin position="281"/>
        <end position="318"/>
    </location>
</feature>
<dbReference type="EMBL" id="CAUJNA010002090">
    <property type="protein sequence ID" value="CAJ1390512.1"/>
    <property type="molecule type" value="Genomic_DNA"/>
</dbReference>
<proteinExistence type="predicted"/>
<name>A0AA36IMG0_9DINO</name>
<keyword evidence="3" id="KW-1185">Reference proteome</keyword>
<dbReference type="Proteomes" id="UP001178507">
    <property type="component" value="Unassembled WGS sequence"/>
</dbReference>
<evidence type="ECO:0000256" key="1">
    <source>
        <dbReference type="SAM" id="MobiDB-lite"/>
    </source>
</evidence>
<sequence length="318" mass="35112">MDDLPVERELVLFLCDSLLCAHKSSGVKLHQLKDDGQTFLSCLCIASGGALVLGGESCHSAVALALQALQSPQVHDHLAEDPAVRVLVLRAARSTAKCRTREQFPQIVRDRAQSQLIQDLETPWSVCDLEDVIQGREARFAELSPCQLRHGSGIYGKGDDLHFRKDIAVAAGDELLKAVRRTAATRYPDYRQRREVLLVLAAGWNAEGLEDVCLDEDGHAWRRAELVALAELCALNGHGFFSFHAKFVDLLRRCREEHIPFLFQEVSQIRSLLVGSPEIKPLPLTRPAQQGLPFKRRKTEDASQTAPSGATSHQVSGA</sequence>
<dbReference type="AlphaFoldDB" id="A0AA36IMG0"/>